<dbReference type="Proteomes" id="UP000018857">
    <property type="component" value="Unassembled WGS sequence"/>
</dbReference>
<dbReference type="AlphaFoldDB" id="W1RV38"/>
<evidence type="ECO:0000313" key="2">
    <source>
        <dbReference type="Proteomes" id="UP000018857"/>
    </source>
</evidence>
<dbReference type="STRING" id="1208321.D104_08520"/>
<gene>
    <name evidence="1" type="ORF">D104_08520</name>
</gene>
<comment type="caution">
    <text evidence="1">The sequence shown here is derived from an EMBL/GenBank/DDBJ whole genome shotgun (WGS) entry which is preliminary data.</text>
</comment>
<accession>W1RV38</accession>
<proteinExistence type="predicted"/>
<name>W1RV38_9GAMM</name>
<dbReference type="EMBL" id="AYOZ01000012">
    <property type="protein sequence ID" value="ETI60847.1"/>
    <property type="molecule type" value="Genomic_DNA"/>
</dbReference>
<protein>
    <submittedName>
        <fullName evidence="1">Uncharacterized protein</fullName>
    </submittedName>
</protein>
<sequence length="35" mass="4214">MITKGEIRIVRYLTGHDFVIEEKYNEYIDTNELLP</sequence>
<reference evidence="1 2" key="1">
    <citation type="journal article" date="2014" name="Genome Announc.">
        <title>Draft Genome Sequence of Marinomonas sp. Strain D104, a Polycyclic Aromatic Hydrocarbon-Degrading Bacterium from the Deep-Sea Sediment of the Arctic Ocean.</title>
        <authorList>
            <person name="Dong C."/>
            <person name="Bai X."/>
            <person name="Lai Q."/>
            <person name="Xie Y."/>
            <person name="Chen X."/>
            <person name="Shao Z."/>
        </authorList>
    </citation>
    <scope>NUCLEOTIDE SEQUENCE [LARGE SCALE GENOMIC DNA]</scope>
    <source>
        <strain evidence="1 2">D104</strain>
    </source>
</reference>
<keyword evidence="2" id="KW-1185">Reference proteome</keyword>
<organism evidence="1 2">
    <name type="scientific">Marinomonas profundimaris</name>
    <dbReference type="NCBI Taxonomy" id="1208321"/>
    <lineage>
        <taxon>Bacteria</taxon>
        <taxon>Pseudomonadati</taxon>
        <taxon>Pseudomonadota</taxon>
        <taxon>Gammaproteobacteria</taxon>
        <taxon>Oceanospirillales</taxon>
        <taxon>Oceanospirillaceae</taxon>
        <taxon>Marinomonas</taxon>
    </lineage>
</organism>
<evidence type="ECO:0000313" key="1">
    <source>
        <dbReference type="EMBL" id="ETI60847.1"/>
    </source>
</evidence>